<keyword evidence="4" id="KW-0378">Hydrolase</keyword>
<evidence type="ECO:0000256" key="3">
    <source>
        <dbReference type="SAM" id="Phobius"/>
    </source>
</evidence>
<sequence length="141" mass="15740">CAEKNSLEDGKKVHSVIISNGMVIDEALGAKLVFMYVNCGDLVNGRRIFDEILNDKVFLWNLMMSEYAKIGSYRESVSLFMKMQKMGVSGDSYTFTCVLKCFAALGKVKEFKRVHGYILKLGFGSNTAVVNSMIAAYFKFG</sequence>
<comment type="caution">
    <text evidence="4">The sequence shown here is derived from an EMBL/GenBank/DDBJ whole genome shotgun (WGS) entry which is preliminary data.</text>
</comment>
<evidence type="ECO:0000313" key="4">
    <source>
        <dbReference type="EMBL" id="KAI5432516.1"/>
    </source>
</evidence>
<dbReference type="Proteomes" id="UP001058974">
    <property type="component" value="Chromosome 2"/>
</dbReference>
<dbReference type="NCBIfam" id="TIGR00756">
    <property type="entry name" value="PPR"/>
    <property type="match status" value="1"/>
</dbReference>
<evidence type="ECO:0000313" key="5">
    <source>
        <dbReference type="Proteomes" id="UP001058974"/>
    </source>
</evidence>
<gene>
    <name evidence="4" type="ORF">KIW84_020004</name>
</gene>
<keyword evidence="3" id="KW-0812">Transmembrane</keyword>
<dbReference type="Gramene" id="Psat02G0000400-T3">
    <property type="protein sequence ID" value="KAI5432516.1"/>
    <property type="gene ID" value="KIW84_020004"/>
</dbReference>
<dbReference type="PANTHER" id="PTHR24015">
    <property type="entry name" value="OS07G0578800 PROTEIN-RELATED"/>
    <property type="match status" value="1"/>
</dbReference>
<dbReference type="InterPro" id="IPR011990">
    <property type="entry name" value="TPR-like_helical_dom_sf"/>
</dbReference>
<dbReference type="GO" id="GO:0008233">
    <property type="term" value="F:peptidase activity"/>
    <property type="evidence" value="ECO:0007669"/>
    <property type="project" value="UniProtKB-KW"/>
</dbReference>
<dbReference type="InterPro" id="IPR046960">
    <property type="entry name" value="PPR_At4g14850-like_plant"/>
</dbReference>
<keyword evidence="4" id="KW-0645">Protease</keyword>
<feature type="transmembrane region" description="Helical" evidence="3">
    <location>
        <begin position="117"/>
        <end position="138"/>
    </location>
</feature>
<accession>A0A9D5B795</accession>
<dbReference type="EMBL" id="JAMSHJ010000002">
    <property type="protein sequence ID" value="KAI5432516.1"/>
    <property type="molecule type" value="Genomic_DNA"/>
</dbReference>
<protein>
    <submittedName>
        <fullName evidence="4">Variant 3, ubiquitin-specific protease</fullName>
    </submittedName>
</protein>
<dbReference type="GO" id="GO:0006508">
    <property type="term" value="P:proteolysis"/>
    <property type="evidence" value="ECO:0007669"/>
    <property type="project" value="UniProtKB-KW"/>
</dbReference>
<keyword evidence="3" id="KW-1133">Transmembrane helix</keyword>
<dbReference type="Pfam" id="PF13041">
    <property type="entry name" value="PPR_2"/>
    <property type="match status" value="1"/>
</dbReference>
<evidence type="ECO:0000256" key="2">
    <source>
        <dbReference type="PROSITE-ProRule" id="PRU00708"/>
    </source>
</evidence>
<feature type="non-terminal residue" evidence="4">
    <location>
        <position position="1"/>
    </location>
</feature>
<reference evidence="4 5" key="1">
    <citation type="journal article" date="2022" name="Nat. Genet.">
        <title>Improved pea reference genome and pan-genome highlight genomic features and evolutionary characteristics.</title>
        <authorList>
            <person name="Yang T."/>
            <person name="Liu R."/>
            <person name="Luo Y."/>
            <person name="Hu S."/>
            <person name="Wang D."/>
            <person name="Wang C."/>
            <person name="Pandey M.K."/>
            <person name="Ge S."/>
            <person name="Xu Q."/>
            <person name="Li N."/>
            <person name="Li G."/>
            <person name="Huang Y."/>
            <person name="Saxena R.K."/>
            <person name="Ji Y."/>
            <person name="Li M."/>
            <person name="Yan X."/>
            <person name="He Y."/>
            <person name="Liu Y."/>
            <person name="Wang X."/>
            <person name="Xiang C."/>
            <person name="Varshney R.K."/>
            <person name="Ding H."/>
            <person name="Gao S."/>
            <person name="Zong X."/>
        </authorList>
    </citation>
    <scope>NUCLEOTIDE SEQUENCE [LARGE SCALE GENOMIC DNA]</scope>
    <source>
        <strain evidence="4 5">cv. Zhongwan 6</strain>
    </source>
</reference>
<feature type="non-terminal residue" evidence="4">
    <location>
        <position position="141"/>
    </location>
</feature>
<dbReference type="AlphaFoldDB" id="A0A9D5B795"/>
<name>A0A9D5B795_PEA</name>
<dbReference type="Gene3D" id="1.25.40.10">
    <property type="entry name" value="Tetratricopeptide repeat domain"/>
    <property type="match status" value="1"/>
</dbReference>
<keyword evidence="1" id="KW-0677">Repeat</keyword>
<proteinExistence type="predicted"/>
<organism evidence="4 5">
    <name type="scientific">Pisum sativum</name>
    <name type="common">Garden pea</name>
    <name type="synonym">Lathyrus oleraceus</name>
    <dbReference type="NCBI Taxonomy" id="3888"/>
    <lineage>
        <taxon>Eukaryota</taxon>
        <taxon>Viridiplantae</taxon>
        <taxon>Streptophyta</taxon>
        <taxon>Embryophyta</taxon>
        <taxon>Tracheophyta</taxon>
        <taxon>Spermatophyta</taxon>
        <taxon>Magnoliopsida</taxon>
        <taxon>eudicotyledons</taxon>
        <taxon>Gunneridae</taxon>
        <taxon>Pentapetalae</taxon>
        <taxon>rosids</taxon>
        <taxon>fabids</taxon>
        <taxon>Fabales</taxon>
        <taxon>Fabaceae</taxon>
        <taxon>Papilionoideae</taxon>
        <taxon>50 kb inversion clade</taxon>
        <taxon>NPAAA clade</taxon>
        <taxon>Hologalegina</taxon>
        <taxon>IRL clade</taxon>
        <taxon>Fabeae</taxon>
        <taxon>Lathyrus</taxon>
    </lineage>
</organism>
<dbReference type="GO" id="GO:0009451">
    <property type="term" value="P:RNA modification"/>
    <property type="evidence" value="ECO:0007669"/>
    <property type="project" value="InterPro"/>
</dbReference>
<evidence type="ECO:0000256" key="1">
    <source>
        <dbReference type="ARBA" id="ARBA00022737"/>
    </source>
</evidence>
<dbReference type="GO" id="GO:0003723">
    <property type="term" value="F:RNA binding"/>
    <property type="evidence" value="ECO:0007669"/>
    <property type="project" value="InterPro"/>
</dbReference>
<dbReference type="PROSITE" id="PS51375">
    <property type="entry name" value="PPR"/>
    <property type="match status" value="1"/>
</dbReference>
<keyword evidence="5" id="KW-1185">Reference proteome</keyword>
<keyword evidence="3" id="KW-0472">Membrane</keyword>
<feature type="repeat" description="PPR" evidence="2">
    <location>
        <begin position="56"/>
        <end position="90"/>
    </location>
</feature>
<dbReference type="InterPro" id="IPR002885">
    <property type="entry name" value="PPR_rpt"/>
</dbReference>